<protein>
    <submittedName>
        <fullName evidence="1">Uncharacterized protein</fullName>
    </submittedName>
</protein>
<proteinExistence type="predicted"/>
<reference evidence="1 2" key="1">
    <citation type="submission" date="2009-01" db="EMBL/GenBank/DDBJ databases">
        <authorList>
            <person name="Fulton L."/>
            <person name="Clifton S."/>
            <person name="Fulton B."/>
            <person name="Xu J."/>
            <person name="Minx P."/>
            <person name="Pepin K.H."/>
            <person name="Johnson M."/>
            <person name="Bhonagiri V."/>
            <person name="Nash W.E."/>
            <person name="Mardis E.R."/>
            <person name="Wilson R.K."/>
        </authorList>
    </citation>
    <scope>NUCLEOTIDE SEQUENCE [LARGE SCALE GENOMIC DNA]</scope>
    <source>
        <strain evidence="1 2">DSM 5476</strain>
    </source>
</reference>
<evidence type="ECO:0000313" key="1">
    <source>
        <dbReference type="EMBL" id="EEG28789.1"/>
    </source>
</evidence>
<name>C0EIJ3_9FIRM</name>
<comment type="caution">
    <text evidence="1">The sequence shown here is derived from an EMBL/GenBank/DDBJ whole genome shotgun (WGS) entry which is preliminary data.</text>
</comment>
<organism evidence="1 2">
    <name type="scientific">[Clostridium] methylpentosum DSM 5476</name>
    <dbReference type="NCBI Taxonomy" id="537013"/>
    <lineage>
        <taxon>Bacteria</taxon>
        <taxon>Bacillati</taxon>
        <taxon>Bacillota</taxon>
        <taxon>Clostridia</taxon>
        <taxon>Eubacteriales</taxon>
        <taxon>Oscillospiraceae</taxon>
        <taxon>Oscillospiraceae incertae sedis</taxon>
    </lineage>
</organism>
<reference evidence="1 2" key="2">
    <citation type="submission" date="2009-02" db="EMBL/GenBank/DDBJ databases">
        <title>Draft genome sequence of Clostridium methylpentosum (DSM 5476).</title>
        <authorList>
            <person name="Sudarsanam P."/>
            <person name="Ley R."/>
            <person name="Guruge J."/>
            <person name="Turnbaugh P.J."/>
            <person name="Mahowald M."/>
            <person name="Liep D."/>
            <person name="Gordon J."/>
        </authorList>
    </citation>
    <scope>NUCLEOTIDE SEQUENCE [LARGE SCALE GENOMIC DNA]</scope>
    <source>
        <strain evidence="1 2">DSM 5476</strain>
    </source>
</reference>
<dbReference type="HOGENOM" id="CLU_3182120_0_0_9"/>
<gene>
    <name evidence="1" type="ORF">CLOSTMETH_03688</name>
</gene>
<dbReference type="AlphaFoldDB" id="C0EIJ3"/>
<dbReference type="EMBL" id="ACEC01000126">
    <property type="protein sequence ID" value="EEG28789.1"/>
    <property type="molecule type" value="Genomic_DNA"/>
</dbReference>
<dbReference type="Proteomes" id="UP000003340">
    <property type="component" value="Unassembled WGS sequence"/>
</dbReference>
<keyword evidence="2" id="KW-1185">Reference proteome</keyword>
<sequence>MQLVLDGSKKEDLVCRSQSSKQHHQRVIKISVAKVSSEVGKSSIGQ</sequence>
<evidence type="ECO:0000313" key="2">
    <source>
        <dbReference type="Proteomes" id="UP000003340"/>
    </source>
</evidence>
<accession>C0EIJ3</accession>
<dbReference type="STRING" id="537013.CLOSTMETH_03688"/>